<reference evidence="2" key="1">
    <citation type="submission" date="2019-10" db="EMBL/GenBank/DDBJ databases">
        <title>Corvus moneduloides (New Caledonian crow) genome, bCorMon1, primary haplotype.</title>
        <authorList>
            <person name="Rutz C."/>
            <person name="Fungtammasan C."/>
            <person name="Mountcastle J."/>
            <person name="Formenti G."/>
            <person name="Chow W."/>
            <person name="Howe K."/>
            <person name="Steele M.P."/>
            <person name="Fernandes J."/>
            <person name="Gilbert M.T.P."/>
            <person name="Fedrigo O."/>
            <person name="Jarvis E.D."/>
            <person name="Gemmell N."/>
        </authorList>
    </citation>
    <scope>NUCLEOTIDE SEQUENCE [LARGE SCALE GENOMIC DNA]</scope>
</reference>
<name>A0A8C3EC95_CORMO</name>
<organism evidence="1 2">
    <name type="scientific">Corvus moneduloides</name>
    <name type="common">New Caledonian crow</name>
    <dbReference type="NCBI Taxonomy" id="1196302"/>
    <lineage>
        <taxon>Eukaryota</taxon>
        <taxon>Metazoa</taxon>
        <taxon>Chordata</taxon>
        <taxon>Craniata</taxon>
        <taxon>Vertebrata</taxon>
        <taxon>Euteleostomi</taxon>
        <taxon>Archelosauria</taxon>
        <taxon>Archosauria</taxon>
        <taxon>Dinosauria</taxon>
        <taxon>Saurischia</taxon>
        <taxon>Theropoda</taxon>
        <taxon>Coelurosauria</taxon>
        <taxon>Aves</taxon>
        <taxon>Neognathae</taxon>
        <taxon>Neoaves</taxon>
        <taxon>Telluraves</taxon>
        <taxon>Australaves</taxon>
        <taxon>Passeriformes</taxon>
        <taxon>Corvoidea</taxon>
        <taxon>Corvidae</taxon>
        <taxon>Corvus</taxon>
    </lineage>
</organism>
<evidence type="ECO:0000313" key="1">
    <source>
        <dbReference type="Ensembl" id="ENSCMUP00000018754.1"/>
    </source>
</evidence>
<dbReference type="AlphaFoldDB" id="A0A8C3EC95"/>
<protein>
    <submittedName>
        <fullName evidence="1">Uncharacterized protein</fullName>
    </submittedName>
</protein>
<keyword evidence="2" id="KW-1185">Reference proteome</keyword>
<dbReference type="Proteomes" id="UP000694553">
    <property type="component" value="Unassembled WGS sequence"/>
</dbReference>
<reference evidence="1" key="2">
    <citation type="submission" date="2025-08" db="UniProtKB">
        <authorList>
            <consortium name="Ensembl"/>
        </authorList>
    </citation>
    <scope>IDENTIFICATION</scope>
</reference>
<reference evidence="1" key="3">
    <citation type="submission" date="2025-09" db="UniProtKB">
        <authorList>
            <consortium name="Ensembl"/>
        </authorList>
    </citation>
    <scope>IDENTIFICATION</scope>
</reference>
<dbReference type="Ensembl" id="ENSCMUT00000020136.2">
    <property type="protein sequence ID" value="ENSCMUP00000018754.1"/>
    <property type="gene ID" value="ENSCMUG00000011589.2"/>
</dbReference>
<sequence>MAVALLLSIVMVIIGKELFKTSCVDSSLVCFPVGSSCSLPRAVACWLQRGRRLCSGTSDRSCSSAFSGWLATAKSKGKVMFIPWECLRQPSSLYQPLR</sequence>
<proteinExistence type="predicted"/>
<accession>A0A8C3EC95</accession>
<evidence type="ECO:0000313" key="2">
    <source>
        <dbReference type="Proteomes" id="UP000694553"/>
    </source>
</evidence>